<dbReference type="Proteomes" id="UP000006681">
    <property type="component" value="Chromosome"/>
</dbReference>
<evidence type="ECO:0000313" key="2">
    <source>
        <dbReference type="Proteomes" id="UP000006681"/>
    </source>
</evidence>
<dbReference type="STRING" id="572478.Vdis_0164"/>
<reference evidence="2" key="2">
    <citation type="journal article" date="2010" name="Stand. Genomic Sci.">
        <title>Complete genome sequence of Vulcanisaeta distributa type strain (IC-017T).</title>
        <authorList>
            <person name="Mavromatis K."/>
            <person name="Sikorski J."/>
            <person name="Pabst E."/>
            <person name="Teshima H."/>
            <person name="Lapidus A."/>
            <person name="Lucas S."/>
            <person name="Nolan M."/>
            <person name="Glavina Del Rio T."/>
            <person name="Cheng J."/>
            <person name="Bruce D."/>
            <person name="Goodwin L."/>
            <person name="Pitluck S."/>
            <person name="Liolios K."/>
            <person name="Ivanova N."/>
            <person name="Mikhailova N."/>
            <person name="Pati A."/>
            <person name="Chen A."/>
            <person name="Palaniappan K."/>
            <person name="Land M."/>
            <person name="Hauser L."/>
            <person name="Chang Y."/>
            <person name="Jeffries C."/>
            <person name="Rohde M."/>
            <person name="Spring S."/>
            <person name="Goker M."/>
            <person name="Wirth R."/>
            <person name="Woyke T."/>
            <person name="Bristow J."/>
            <person name="Eisen J."/>
            <person name="Markowitz V."/>
            <person name="Hugenholtz P."/>
            <person name="Klenk H."/>
            <person name="Kyrpides N."/>
        </authorList>
    </citation>
    <scope>NUCLEOTIDE SEQUENCE [LARGE SCALE GENOMIC DNA]</scope>
    <source>
        <strain evidence="2">DSM 14429 / JCM 11212 / NBRC 100878 / IC-017</strain>
    </source>
</reference>
<dbReference type="EMBL" id="CP002100">
    <property type="protein sequence ID" value="ADN49577.1"/>
    <property type="molecule type" value="Genomic_DNA"/>
</dbReference>
<accession>E1QSR0</accession>
<dbReference type="AlphaFoldDB" id="E1QSR0"/>
<sequence>MMGTTYLTHEQQIVQQLLRRKYFLVHGGGARELNPGEVAQLGIQTQQYAHVPIQQPQVVQSLAPQHAAPQYAVPTPPQRLPERPQPLGDIFYVSSIELAGPINVRKLPLIIPQVTPISAQSINVYRMTPQIPTPQLTFSPVASIILNEEALEAMGLSKNEFVLRLVSTASVIGRGLTTLQYLVGSGEFVDFLNGRLGPSSKKAVILLWDLHDNIHYDFIRELLLRRMRELGDEPEFVRSVIDSAGSVSNGVKTDLEVSSNVNQLLMIRCMLDKEQLMNLNWFKDRLRELMSRRGSTYVVIICERSATNVVGYVVNAWSEICKGEGAHSPIERLCNYVVDKLHVPFIILQPPATAEGIKLAYLINGVKPPDNPSNIFDVAFGDALMRYSSRLNEIKSDYELYVERGENESAEHFKLKAFIYHYLVKTRFNGKPEDSIGQIRTEYAVCSGVKADVAYGGEVYEVETLFGEGENSVKKVQETVMKYKGCGAISKVHIVLEPLTTVMHLKELWGLMEHFNNLRRRGLLPFGVSIETINVDREELVPLKDFIRELGEALS</sequence>
<gene>
    <name evidence="1" type="ordered locus">Vdis_0164</name>
</gene>
<organism evidence="1 2">
    <name type="scientific">Vulcanisaeta distributa (strain DSM 14429 / JCM 11212 / NBRC 100878 / IC-017)</name>
    <dbReference type="NCBI Taxonomy" id="572478"/>
    <lineage>
        <taxon>Archaea</taxon>
        <taxon>Thermoproteota</taxon>
        <taxon>Thermoprotei</taxon>
        <taxon>Thermoproteales</taxon>
        <taxon>Thermoproteaceae</taxon>
        <taxon>Vulcanisaeta</taxon>
    </lineage>
</organism>
<evidence type="ECO:0000313" key="1">
    <source>
        <dbReference type="EMBL" id="ADN49577.1"/>
    </source>
</evidence>
<reference evidence="1 2" key="1">
    <citation type="journal article" date="2010" name="Stand. Genomic Sci.">
        <title>Complete genome sequence of Vulcanisaeta distributa type strain (IC-017).</title>
        <authorList>
            <person name="Mavromatis K."/>
            <person name="Sikorski J."/>
            <person name="Pabst E."/>
            <person name="Teshima H."/>
            <person name="Lapidus A."/>
            <person name="Lucas S."/>
            <person name="Nolan M."/>
            <person name="Glavina Del Rio T."/>
            <person name="Cheng J.F."/>
            <person name="Bruce D."/>
            <person name="Goodwin L."/>
            <person name="Pitluck S."/>
            <person name="Liolios K."/>
            <person name="Ivanova N."/>
            <person name="Mikhailova N."/>
            <person name="Pati A."/>
            <person name="Chen A."/>
            <person name="Palaniappan K."/>
            <person name="Land M."/>
            <person name="Hauser L."/>
            <person name="Chang Y.J."/>
            <person name="Jeffries C.D."/>
            <person name="Rohde M."/>
            <person name="Spring S."/>
            <person name="Goker M."/>
            <person name="Wirth R."/>
            <person name="Woyke T."/>
            <person name="Bristow J."/>
            <person name="Eisen J.A."/>
            <person name="Markowitz V."/>
            <person name="Hugenholtz P."/>
            <person name="Klenk H.P."/>
            <person name="Kyrpides N.C."/>
        </authorList>
    </citation>
    <scope>NUCLEOTIDE SEQUENCE [LARGE SCALE GENOMIC DNA]</scope>
    <source>
        <strain evidence="2">DSM 14429 / JCM 11212 / NBRC 100878 / IC-017</strain>
    </source>
</reference>
<proteinExistence type="predicted"/>
<dbReference type="eggNOG" id="arCOG04025">
    <property type="taxonomic scope" value="Archaea"/>
</dbReference>
<protein>
    <submittedName>
        <fullName evidence="1">Competence CoiA family protein</fullName>
    </submittedName>
</protein>
<keyword evidence="2" id="KW-1185">Reference proteome</keyword>
<dbReference type="KEGG" id="vdi:Vdis_0164"/>
<name>E1QSR0_VULDI</name>
<dbReference type="HOGENOM" id="CLU_490610_0_0_2"/>